<comment type="cofactor">
    <cofactor evidence="19">
        <name>[2Fe-2S] cluster</name>
        <dbReference type="ChEBI" id="CHEBI:190135"/>
    </cofactor>
</comment>
<evidence type="ECO:0000256" key="16">
    <source>
        <dbReference type="ARBA" id="ARBA00023004"/>
    </source>
</evidence>
<dbReference type="PRINTS" id="PR00368">
    <property type="entry name" value="FADPNR"/>
</dbReference>
<keyword evidence="9" id="KW-0349">Heme</keyword>
<evidence type="ECO:0000256" key="14">
    <source>
        <dbReference type="ARBA" id="ARBA00022827"/>
    </source>
</evidence>
<dbReference type="GO" id="GO:0106316">
    <property type="term" value="F:nitrite reductase (NADH) activity"/>
    <property type="evidence" value="ECO:0007669"/>
    <property type="project" value="UniProtKB-EC"/>
</dbReference>
<dbReference type="Pfam" id="PF03460">
    <property type="entry name" value="NIR_SIR_ferr"/>
    <property type="match status" value="1"/>
</dbReference>
<evidence type="ECO:0000259" key="22">
    <source>
        <dbReference type="Pfam" id="PF01077"/>
    </source>
</evidence>
<dbReference type="Pfam" id="PF04324">
    <property type="entry name" value="Fer2_BFD"/>
    <property type="match status" value="1"/>
</dbReference>
<keyword evidence="14 21" id="KW-0274">FAD</keyword>
<dbReference type="PRINTS" id="PR00411">
    <property type="entry name" value="PNDRDTASEI"/>
</dbReference>
<evidence type="ECO:0000256" key="7">
    <source>
        <dbReference type="ARBA" id="ARBA00012353"/>
    </source>
</evidence>
<keyword evidence="8" id="KW-0004">4Fe-4S</keyword>
<keyword evidence="11" id="KW-0001">2Fe-2S</keyword>
<evidence type="ECO:0000256" key="20">
    <source>
        <dbReference type="ARBA" id="ARBA00049518"/>
    </source>
</evidence>
<keyword evidence="28" id="KW-1185">Reference proteome</keyword>
<dbReference type="PIRSF" id="PIRSF037149">
    <property type="entry name" value="NirB"/>
    <property type="match status" value="1"/>
</dbReference>
<evidence type="ECO:0000256" key="15">
    <source>
        <dbReference type="ARBA" id="ARBA00023002"/>
    </source>
</evidence>
<evidence type="ECO:0000313" key="27">
    <source>
        <dbReference type="EMBL" id="MBE1523012.1"/>
    </source>
</evidence>
<evidence type="ECO:0000256" key="13">
    <source>
        <dbReference type="ARBA" id="ARBA00022784"/>
    </source>
</evidence>
<keyword evidence="13" id="KW-0883">Thioether bond</keyword>
<keyword evidence="17" id="KW-0411">Iron-sulfur</keyword>
<dbReference type="InterPro" id="IPR006067">
    <property type="entry name" value="NO2/SO3_Rdtase_4Fe4S_dom"/>
</dbReference>
<comment type="similarity">
    <text evidence="6">Belongs to the nitrite and sulfite reductase 4Fe-4S domain family.</text>
</comment>
<evidence type="ECO:0000256" key="19">
    <source>
        <dbReference type="ARBA" id="ARBA00034078"/>
    </source>
</evidence>
<proteinExistence type="inferred from homology"/>
<dbReference type="InterPro" id="IPR012744">
    <property type="entry name" value="Nitri_red_NirB"/>
</dbReference>
<dbReference type="NCBIfam" id="TIGR02374">
    <property type="entry name" value="nitri_red_nirB"/>
    <property type="match status" value="1"/>
</dbReference>
<evidence type="ECO:0000256" key="8">
    <source>
        <dbReference type="ARBA" id="ARBA00022485"/>
    </source>
</evidence>
<evidence type="ECO:0000256" key="1">
    <source>
        <dbReference type="ARBA" id="ARBA00001929"/>
    </source>
</evidence>
<dbReference type="PANTHER" id="PTHR43809:SF1">
    <property type="entry name" value="NITRITE REDUCTASE (NADH) LARGE SUBUNIT"/>
    <property type="match status" value="1"/>
</dbReference>
<comment type="cofactor">
    <cofactor evidence="1">
        <name>siroheme</name>
        <dbReference type="ChEBI" id="CHEBI:60052"/>
    </cofactor>
</comment>
<keyword evidence="16" id="KW-0408">Iron</keyword>
<dbReference type="SUPFAM" id="SSF51905">
    <property type="entry name" value="FAD/NAD(P)-binding domain"/>
    <property type="match status" value="2"/>
</dbReference>
<reference evidence="27 28" key="1">
    <citation type="submission" date="2020-10" db="EMBL/GenBank/DDBJ databases">
        <title>Sequencing the genomes of 1000 actinobacteria strains.</title>
        <authorList>
            <person name="Klenk H.-P."/>
        </authorList>
    </citation>
    <scope>NUCLEOTIDE SEQUENCE [LARGE SCALE GENOMIC DNA]</scope>
    <source>
        <strain evidence="27 28">DSM 15666</strain>
    </source>
</reference>
<dbReference type="SUPFAM" id="SSF55124">
    <property type="entry name" value="Nitrite/Sulfite reductase N-terminal domain-like"/>
    <property type="match status" value="1"/>
</dbReference>
<dbReference type="Gene3D" id="1.10.10.1100">
    <property type="entry name" value="BFD-like [2Fe-2S]-binding domain"/>
    <property type="match status" value="1"/>
</dbReference>
<dbReference type="Pfam" id="PF18267">
    <property type="entry name" value="Rubredoxin_C"/>
    <property type="match status" value="1"/>
</dbReference>
<feature type="domain" description="Nitrite/sulphite reductase 4Fe-4S" evidence="22">
    <location>
        <begin position="656"/>
        <end position="791"/>
    </location>
</feature>
<sequence>MEASTASTASSQAETDRHIVVVGGGPAAHRVTEALIARDPEGLRISVFTEESSAPYDRVALSRRFAASEDLLLGDPALWQDPRVQLHTSTAVTGIDAAAKTLRTAQGEVLGFDDLVLATGSSAPRPPIEGAEHIAVYRTLEDVDWLRQRAADLSAELGRPARCVVIGGGLLGLEAAGGLKGLGAEVTVVHSRRWLMNAQVDEYGGRTLNRLLEKEGYRLQLGQRPSRLAVDLEATPERSRYTLEFTENPDLPADLVVAAIGITARDELAAEAGLECAERGGVVIDETCATSTKNIWAIGEVASYQGVSMGLVAPANAMAEVVADRLSGGAAAFDGFDTAAKLKLAGMDVASFGDAFAETPGALEVVYADAVGGVYQKIVVTDDATTLLGGVFVGDASPYSSLRPLLGRELPAAPGAFLSASGGGELDMDLPDDAQVCSCKDVCAGTIRSAVAGDDKTPPCTDMAAMKSCTKVGTQCGSCIPMAKKIMEKQMLSLGMDVSKALCEHFAHSRAELFEAVRATQLTSFTQIVTRFGTPADPSINLGCDICKPAVASILAAQHGAEYILEAGRGTLQDTNDRALANMQKDGTYSVMPRIPGGEITPQKLKVIAEVAADFDLYTKISAAQRVDMFGARLEQLPAIWRRLVDAGFESGQAYGKALRNVKSCVGSSWCRYGVQDSVAMGIRLENRYRGLRSPHKMKFGVSGCARECAEARAKDVGVIATTDGWNMYVGGNGGATPAHGQLLAKDLDDDSLLRYIDRYVMYYVRTADRLQRTARWMEELPGGVDHVYDVVVKDSLGIGADLEAAVAEHVDGYEDEWAATLRDPERLRRFRSFVNAPDAPDTGLAYVLERGQRRPATEAERAAAESGEGPVLLTGPRIPVREEMAREDAANMAAAEGSS</sequence>
<dbReference type="Gene3D" id="3.30.413.10">
    <property type="entry name" value="Sulfite Reductase Hemoprotein, domain 1"/>
    <property type="match status" value="1"/>
</dbReference>
<dbReference type="Pfam" id="PF07992">
    <property type="entry name" value="Pyr_redox_2"/>
    <property type="match status" value="1"/>
</dbReference>
<dbReference type="Proteomes" id="UP000643525">
    <property type="component" value="Unassembled WGS sequence"/>
</dbReference>
<dbReference type="InterPro" id="IPR017121">
    <property type="entry name" value="Nitrite_Rdtase_lsu"/>
</dbReference>
<organism evidence="27 28">
    <name type="scientific">Nesterenkonia lutea</name>
    <dbReference type="NCBI Taxonomy" id="272919"/>
    <lineage>
        <taxon>Bacteria</taxon>
        <taxon>Bacillati</taxon>
        <taxon>Actinomycetota</taxon>
        <taxon>Actinomycetes</taxon>
        <taxon>Micrococcales</taxon>
        <taxon>Micrococcaceae</taxon>
        <taxon>Nesterenkonia</taxon>
    </lineage>
</organism>
<name>A0ABR9JAQ7_9MICC</name>
<comment type="catalytic activity">
    <reaction evidence="20">
        <text>hydrogen sulfide + 6 oxidized [2Fe-2S]-[ferredoxin] + 3 H2O = sulfite + 6 reduced [2Fe-2S]-[ferredoxin] + 7 H(+)</text>
        <dbReference type="Rhea" id="RHEA:23132"/>
        <dbReference type="Rhea" id="RHEA-COMP:10000"/>
        <dbReference type="Rhea" id="RHEA-COMP:10001"/>
        <dbReference type="ChEBI" id="CHEBI:15377"/>
        <dbReference type="ChEBI" id="CHEBI:15378"/>
        <dbReference type="ChEBI" id="CHEBI:17359"/>
        <dbReference type="ChEBI" id="CHEBI:29919"/>
        <dbReference type="ChEBI" id="CHEBI:33737"/>
        <dbReference type="ChEBI" id="CHEBI:33738"/>
        <dbReference type="EC" id="1.8.7.1"/>
    </reaction>
</comment>
<evidence type="ECO:0000256" key="3">
    <source>
        <dbReference type="ARBA" id="ARBA00001974"/>
    </source>
</evidence>
<dbReference type="Gene3D" id="3.50.50.60">
    <property type="entry name" value="FAD/NAD(P)-binding domain"/>
    <property type="match status" value="2"/>
</dbReference>
<comment type="cofactor">
    <cofactor evidence="3 21">
        <name>FAD</name>
        <dbReference type="ChEBI" id="CHEBI:57692"/>
    </cofactor>
</comment>
<dbReference type="InterPro" id="IPR007419">
    <property type="entry name" value="BFD-like_2Fe2S-bd_dom"/>
</dbReference>
<dbReference type="InterPro" id="IPR041575">
    <property type="entry name" value="Rubredoxin_C"/>
</dbReference>
<evidence type="ECO:0000256" key="11">
    <source>
        <dbReference type="ARBA" id="ARBA00022714"/>
    </source>
</evidence>
<evidence type="ECO:0000256" key="4">
    <source>
        <dbReference type="ARBA" id="ARBA00003247"/>
    </source>
</evidence>
<dbReference type="InterPro" id="IPR023753">
    <property type="entry name" value="FAD/NAD-binding_dom"/>
</dbReference>
<evidence type="ECO:0000256" key="10">
    <source>
        <dbReference type="ARBA" id="ARBA00022630"/>
    </source>
</evidence>
<dbReference type="CDD" id="cd19944">
    <property type="entry name" value="NirB_Fer2_BFD-like_2"/>
    <property type="match status" value="1"/>
</dbReference>
<evidence type="ECO:0000259" key="24">
    <source>
        <dbReference type="Pfam" id="PF04324"/>
    </source>
</evidence>
<dbReference type="InterPro" id="IPR045854">
    <property type="entry name" value="NO2/SO3_Rdtase_4Fe4S_sf"/>
</dbReference>
<evidence type="ECO:0000256" key="12">
    <source>
        <dbReference type="ARBA" id="ARBA00022723"/>
    </source>
</evidence>
<evidence type="ECO:0000256" key="5">
    <source>
        <dbReference type="ARBA" id="ARBA00005096"/>
    </source>
</evidence>
<gene>
    <name evidence="27" type="ORF">H4W27_000130</name>
</gene>
<dbReference type="InterPro" id="IPR041854">
    <property type="entry name" value="BFD-like_2Fe2S-bd_dom_sf"/>
</dbReference>
<evidence type="ECO:0000256" key="18">
    <source>
        <dbReference type="ARBA" id="ARBA00023063"/>
    </source>
</evidence>
<evidence type="ECO:0000256" key="6">
    <source>
        <dbReference type="ARBA" id="ARBA00010429"/>
    </source>
</evidence>
<evidence type="ECO:0000259" key="23">
    <source>
        <dbReference type="Pfam" id="PF03460"/>
    </source>
</evidence>
<evidence type="ECO:0000259" key="25">
    <source>
        <dbReference type="Pfam" id="PF07992"/>
    </source>
</evidence>
<keyword evidence="18 21" id="KW-0534">Nitrate assimilation</keyword>
<comment type="caution">
    <text evidence="27">The sequence shown here is derived from an EMBL/GenBank/DDBJ whole genome shotgun (WGS) entry which is preliminary data.</text>
</comment>
<evidence type="ECO:0000259" key="26">
    <source>
        <dbReference type="Pfam" id="PF18267"/>
    </source>
</evidence>
<evidence type="ECO:0000256" key="17">
    <source>
        <dbReference type="ARBA" id="ARBA00023014"/>
    </source>
</evidence>
<keyword evidence="15 27" id="KW-0560">Oxidoreductase</keyword>
<comment type="pathway">
    <text evidence="5">Nitrogen metabolism; nitrate reduction (assimilation).</text>
</comment>
<dbReference type="InterPro" id="IPR036136">
    <property type="entry name" value="Nit/Sulf_reduc_fer-like_dom_sf"/>
</dbReference>
<keyword evidence="12" id="KW-0479">Metal-binding</keyword>
<protein>
    <recommendedName>
        <fullName evidence="7">assimilatory sulfite reductase (ferredoxin)</fullName>
        <ecNumber evidence="7">1.8.7.1</ecNumber>
    </recommendedName>
</protein>
<dbReference type="SUPFAM" id="SSF56014">
    <property type="entry name" value="Nitrite and sulphite reductase 4Fe-4S domain-like"/>
    <property type="match status" value="1"/>
</dbReference>
<dbReference type="Pfam" id="PF01077">
    <property type="entry name" value="NIR_SIR"/>
    <property type="match status" value="1"/>
</dbReference>
<dbReference type="InterPro" id="IPR005117">
    <property type="entry name" value="NiRdtase/SiRdtase_haem-b_fer"/>
</dbReference>
<dbReference type="EMBL" id="JADBED010000001">
    <property type="protein sequence ID" value="MBE1523012.1"/>
    <property type="molecule type" value="Genomic_DNA"/>
</dbReference>
<keyword evidence="10 21" id="KW-0285">Flavoprotein</keyword>
<dbReference type="RefSeq" id="WP_192594229.1">
    <property type="nucleotide sequence ID" value="NZ_BAAALJ010000022.1"/>
</dbReference>
<feature type="domain" description="BFD-like [2Fe-2S]-binding" evidence="24">
    <location>
        <begin position="436"/>
        <end position="488"/>
    </location>
</feature>
<accession>A0ABR9JAQ7</accession>
<comment type="cofactor">
    <cofactor evidence="2">
        <name>[4Fe-4S] cluster</name>
        <dbReference type="ChEBI" id="CHEBI:49883"/>
    </cofactor>
</comment>
<dbReference type="Gene3D" id="3.30.390.30">
    <property type="match status" value="1"/>
</dbReference>
<dbReference type="PANTHER" id="PTHR43809">
    <property type="entry name" value="NITRITE REDUCTASE (NADH) LARGE SUBUNIT"/>
    <property type="match status" value="1"/>
</dbReference>
<dbReference type="InterPro" id="IPR052034">
    <property type="entry name" value="NasD-like"/>
</dbReference>
<evidence type="ECO:0000313" key="28">
    <source>
        <dbReference type="Proteomes" id="UP000643525"/>
    </source>
</evidence>
<evidence type="ECO:0000256" key="21">
    <source>
        <dbReference type="PIRNR" id="PIRNR037149"/>
    </source>
</evidence>
<feature type="domain" description="FAD/NAD(P)-binding" evidence="25">
    <location>
        <begin position="18"/>
        <end position="311"/>
    </location>
</feature>
<comment type="function">
    <text evidence="4">Catalyzes the reduction of sulfite to sulfide, a step in the biosynthesis of sulfur-containing amino acids and cofactors.</text>
</comment>
<feature type="domain" description="Nitrite/Sulfite reductase ferredoxin-like" evidence="23">
    <location>
        <begin position="584"/>
        <end position="645"/>
    </location>
</feature>
<dbReference type="InterPro" id="IPR036188">
    <property type="entry name" value="FAD/NAD-bd_sf"/>
</dbReference>
<feature type="domain" description="NADH-rubredoxin oxidoreductase C-terminal" evidence="26">
    <location>
        <begin position="340"/>
        <end position="406"/>
    </location>
</feature>
<dbReference type="EC" id="1.8.7.1" evidence="7"/>
<dbReference type="InterPro" id="IPR016156">
    <property type="entry name" value="FAD/NAD-linked_Rdtase_dimer_sf"/>
</dbReference>
<dbReference type="PRINTS" id="PR00397">
    <property type="entry name" value="SIROHAEM"/>
</dbReference>
<dbReference type="PROSITE" id="PS00365">
    <property type="entry name" value="NIR_SIR"/>
    <property type="match status" value="1"/>
</dbReference>
<evidence type="ECO:0000256" key="9">
    <source>
        <dbReference type="ARBA" id="ARBA00022617"/>
    </source>
</evidence>
<evidence type="ECO:0000256" key="2">
    <source>
        <dbReference type="ARBA" id="ARBA00001966"/>
    </source>
</evidence>
<dbReference type="InterPro" id="IPR006066">
    <property type="entry name" value="NO2/SO3_Rdtase_FeS/sirohaem_BS"/>
</dbReference>